<dbReference type="KEGG" id="rdp:RD2015_1312"/>
<dbReference type="PATRIC" id="fig|76731.3.peg.1341"/>
<dbReference type="RefSeq" id="WP_058934198.1">
    <property type="nucleotide sequence ID" value="NZ_CP013729.1"/>
</dbReference>
<sequence length="1109" mass="122356">MFPSPSVSFLAAVPKLFTPDSFKDPKRLMPQRPREDWVSFQPLDSAGRGNFASFRNSPQFLAVQQQFLERIEQCKAFAEKHFTLQEADVVLTGLDTFAERLTRADGVQHFGDSLEPLYGLGKRHFDSFCTRLAQDSADLEDRKTALRELASELRACGNVCPALHEAALRLNSDPAGLRGEFHEVLVARIDALLQETISHPPTDAPVPLRSRAAWAEWLRAHEKHVIQRLKLELGLPVGPVDGALSTRTDLITGELLTSAHSVLRHRLHPVALAGDLAERYMTRLREATHPGQSLTRRDLSLMMPFIRQEHARVNATYGPIPLEHLVREDAQTRHIFWQEDLSLLTRDLLTVLAQKGLIVEQPNKPLQMGYDDDASWEISHINWQLFIVKEQRQGHSTRQAVPPKVAHVLSMQKHGRGDAPPSALTESVIRANLPRDLMSLPPHWLTDTGLCTTFCRSMDDDSMRDWIARHRPIGQERVRLLLPVLTRAGMHKALTQLMQSPEGARAHDWFHWGGGPALLARVVGVERTMGRLMRTDASPDVERVWVGKIEDALPALSEVETKQLFTLGERGLVEEVAKVGRVSSLTHVLWLLRVAATFGRVSGKTLQTLVTIPMQPLMGECKVDMLEAHADAVMEMVQRGLLPANSLPVLMEGALAPGYGCRGALESGQFETVNWFHRRVRLHHSHGHLTDEQAAALVRSVPQDCDSGAVMALRNGHAQALYEQMGQLQYAVSTGMLAKEEMPDLLAFRDMEGMPGFEIMLTEPKAGACLDRWTLSLKEATFRTHLTPEELLTLLAAYDAAGQPLLARLIAGKDGLARAKAWLQTIGALSGSLPPGGVVRLLEATANPAQAPRSLLFSTMKEQGDTSAITSLIHLYGVAHQQKLLSDDELARLLVLREVGGEAVAKRLLASRKGPNGKPGPATPLHAYLLGVLELGQQGRLQGLPVLKLLHALARYRLTPMAAHRAEAFRTVLEGLLDTSLSSTSDGRIHANWWGYQLMEADVGVGMGVRAALGRHPTEALLLILEPLMKQAKTEKLHHGPVDAQLQQAWIHVSGSAPTWATPPTPRPRGTPPSAYPRPHAVARPTPASGELPPPVPHRLPPRTAPRRP</sequence>
<evidence type="ECO:0000313" key="2">
    <source>
        <dbReference type="EMBL" id="ALV05803.1"/>
    </source>
</evidence>
<accession>A0A0U3N0Q5</accession>
<gene>
    <name evidence="2" type="ORF">RD2015_1312</name>
</gene>
<dbReference type="Proteomes" id="UP000060699">
    <property type="component" value="Chromosome"/>
</dbReference>
<organism evidence="2 3">
    <name type="scientific">Roseateles depolymerans</name>
    <dbReference type="NCBI Taxonomy" id="76731"/>
    <lineage>
        <taxon>Bacteria</taxon>
        <taxon>Pseudomonadati</taxon>
        <taxon>Pseudomonadota</taxon>
        <taxon>Betaproteobacteria</taxon>
        <taxon>Burkholderiales</taxon>
        <taxon>Sphaerotilaceae</taxon>
        <taxon>Roseateles</taxon>
    </lineage>
</organism>
<name>A0A0U3N0Q5_9BURK</name>
<dbReference type="OrthoDB" id="8852064at2"/>
<dbReference type="EMBL" id="CP013729">
    <property type="protein sequence ID" value="ALV05803.1"/>
    <property type="molecule type" value="Genomic_DNA"/>
</dbReference>
<evidence type="ECO:0000256" key="1">
    <source>
        <dbReference type="SAM" id="MobiDB-lite"/>
    </source>
</evidence>
<keyword evidence="3" id="KW-1185">Reference proteome</keyword>
<feature type="region of interest" description="Disordered" evidence="1">
    <location>
        <begin position="1056"/>
        <end position="1109"/>
    </location>
</feature>
<dbReference type="AlphaFoldDB" id="A0A0U3N0Q5"/>
<proteinExistence type="predicted"/>
<protein>
    <submittedName>
        <fullName evidence="2">Uncharacterized protein</fullName>
    </submittedName>
</protein>
<evidence type="ECO:0000313" key="3">
    <source>
        <dbReference type="Proteomes" id="UP000060699"/>
    </source>
</evidence>
<feature type="compositionally biased region" description="Pro residues" evidence="1">
    <location>
        <begin position="1061"/>
        <end position="1076"/>
    </location>
</feature>
<reference evidence="2 3" key="1">
    <citation type="submission" date="2015-12" db="EMBL/GenBank/DDBJ databases">
        <title>Complete genome of Roseateles depolymerans KCTC 42856.</title>
        <authorList>
            <person name="Kim K.M."/>
        </authorList>
    </citation>
    <scope>NUCLEOTIDE SEQUENCE [LARGE SCALE GENOMIC DNA]</scope>
    <source>
        <strain evidence="2 3">KCTC 42856</strain>
    </source>
</reference>